<dbReference type="Proteomes" id="UP000006729">
    <property type="component" value="Chromosome 6"/>
</dbReference>
<evidence type="ECO:0000256" key="1">
    <source>
        <dbReference type="SAM" id="Phobius"/>
    </source>
</evidence>
<dbReference type="InParanoid" id="A0A2K2A6S9"/>
<accession>A0A2K2A6S9</accession>
<proteinExistence type="predicted"/>
<gene>
    <name evidence="2" type="ORF">POPTR_006G229700</name>
</gene>
<feature type="transmembrane region" description="Helical" evidence="1">
    <location>
        <begin position="26"/>
        <end position="44"/>
    </location>
</feature>
<keyword evidence="1" id="KW-1133">Transmembrane helix</keyword>
<evidence type="ECO:0000313" key="3">
    <source>
        <dbReference type="Proteomes" id="UP000006729"/>
    </source>
</evidence>
<reference evidence="2 3" key="1">
    <citation type="journal article" date="2006" name="Science">
        <title>The genome of black cottonwood, Populus trichocarpa (Torr. &amp; Gray).</title>
        <authorList>
            <person name="Tuskan G.A."/>
            <person name="Difazio S."/>
            <person name="Jansson S."/>
            <person name="Bohlmann J."/>
            <person name="Grigoriev I."/>
            <person name="Hellsten U."/>
            <person name="Putnam N."/>
            <person name="Ralph S."/>
            <person name="Rombauts S."/>
            <person name="Salamov A."/>
            <person name="Schein J."/>
            <person name="Sterck L."/>
            <person name="Aerts A."/>
            <person name="Bhalerao R.R."/>
            <person name="Bhalerao R.P."/>
            <person name="Blaudez D."/>
            <person name="Boerjan W."/>
            <person name="Brun A."/>
            <person name="Brunner A."/>
            <person name="Busov V."/>
            <person name="Campbell M."/>
            <person name="Carlson J."/>
            <person name="Chalot M."/>
            <person name="Chapman J."/>
            <person name="Chen G.L."/>
            <person name="Cooper D."/>
            <person name="Coutinho P.M."/>
            <person name="Couturier J."/>
            <person name="Covert S."/>
            <person name="Cronk Q."/>
            <person name="Cunningham R."/>
            <person name="Davis J."/>
            <person name="Degroeve S."/>
            <person name="Dejardin A."/>
            <person name="Depamphilis C."/>
            <person name="Detter J."/>
            <person name="Dirks B."/>
            <person name="Dubchak I."/>
            <person name="Duplessis S."/>
            <person name="Ehlting J."/>
            <person name="Ellis B."/>
            <person name="Gendler K."/>
            <person name="Goodstein D."/>
            <person name="Gribskov M."/>
            <person name="Grimwood J."/>
            <person name="Groover A."/>
            <person name="Gunter L."/>
            <person name="Hamberger B."/>
            <person name="Heinze B."/>
            <person name="Helariutta Y."/>
            <person name="Henrissat B."/>
            <person name="Holligan D."/>
            <person name="Holt R."/>
            <person name="Huang W."/>
            <person name="Islam-Faridi N."/>
            <person name="Jones S."/>
            <person name="Jones-Rhoades M."/>
            <person name="Jorgensen R."/>
            <person name="Joshi C."/>
            <person name="Kangasjarvi J."/>
            <person name="Karlsson J."/>
            <person name="Kelleher C."/>
            <person name="Kirkpatrick R."/>
            <person name="Kirst M."/>
            <person name="Kohler A."/>
            <person name="Kalluri U."/>
            <person name="Larimer F."/>
            <person name="Leebens-Mack J."/>
            <person name="Leple J.C."/>
            <person name="Locascio P."/>
            <person name="Lou Y."/>
            <person name="Lucas S."/>
            <person name="Martin F."/>
            <person name="Montanini B."/>
            <person name="Napoli C."/>
            <person name="Nelson D.R."/>
            <person name="Nelson C."/>
            <person name="Nieminen K."/>
            <person name="Nilsson O."/>
            <person name="Pereda V."/>
            <person name="Peter G."/>
            <person name="Philippe R."/>
            <person name="Pilate G."/>
            <person name="Poliakov A."/>
            <person name="Razumovskaya J."/>
            <person name="Richardson P."/>
            <person name="Rinaldi C."/>
            <person name="Ritland K."/>
            <person name="Rouze P."/>
            <person name="Ryaboy D."/>
            <person name="Schmutz J."/>
            <person name="Schrader J."/>
            <person name="Segerman B."/>
            <person name="Shin H."/>
            <person name="Siddiqui A."/>
            <person name="Sterky F."/>
            <person name="Terry A."/>
            <person name="Tsai C.J."/>
            <person name="Uberbacher E."/>
            <person name="Unneberg P."/>
            <person name="Vahala J."/>
            <person name="Wall K."/>
            <person name="Wessler S."/>
            <person name="Yang G."/>
            <person name="Yin T."/>
            <person name="Douglas C."/>
            <person name="Marra M."/>
            <person name="Sandberg G."/>
            <person name="Van de Peer Y."/>
            <person name="Rokhsar D."/>
        </authorList>
    </citation>
    <scope>NUCLEOTIDE SEQUENCE [LARGE SCALE GENOMIC DNA]</scope>
    <source>
        <strain evidence="3">cv. Nisqually</strain>
    </source>
</reference>
<name>A0A2K2A6S9_POPTR</name>
<evidence type="ECO:0000313" key="2">
    <source>
        <dbReference type="EMBL" id="PNT33231.1"/>
    </source>
</evidence>
<organism evidence="2 3">
    <name type="scientific">Populus trichocarpa</name>
    <name type="common">Western balsam poplar</name>
    <name type="synonym">Populus balsamifera subsp. trichocarpa</name>
    <dbReference type="NCBI Taxonomy" id="3694"/>
    <lineage>
        <taxon>Eukaryota</taxon>
        <taxon>Viridiplantae</taxon>
        <taxon>Streptophyta</taxon>
        <taxon>Embryophyta</taxon>
        <taxon>Tracheophyta</taxon>
        <taxon>Spermatophyta</taxon>
        <taxon>Magnoliopsida</taxon>
        <taxon>eudicotyledons</taxon>
        <taxon>Gunneridae</taxon>
        <taxon>Pentapetalae</taxon>
        <taxon>rosids</taxon>
        <taxon>fabids</taxon>
        <taxon>Malpighiales</taxon>
        <taxon>Salicaceae</taxon>
        <taxon>Saliceae</taxon>
        <taxon>Populus</taxon>
    </lineage>
</organism>
<keyword evidence="1" id="KW-0812">Transmembrane</keyword>
<dbReference type="EMBL" id="CM009295">
    <property type="protein sequence ID" value="PNT33231.1"/>
    <property type="molecule type" value="Genomic_DNA"/>
</dbReference>
<protein>
    <submittedName>
        <fullName evidence="2">Uncharacterized protein</fullName>
    </submittedName>
</protein>
<dbReference type="AlphaFoldDB" id="A0A2K2A6S9"/>
<sequence>MFLNGFMCLISNYSSWSLPKTMQRGLFFRFNLMLVCTAGAFWLFQSKRMCCFAYEFAMSKTKDNIF</sequence>
<keyword evidence="1" id="KW-0472">Membrane</keyword>
<keyword evidence="3" id="KW-1185">Reference proteome</keyword>